<dbReference type="SUPFAM" id="SSF49464">
    <property type="entry name" value="Carboxypeptidase regulatory domain-like"/>
    <property type="match status" value="1"/>
</dbReference>
<proteinExistence type="inferred from homology"/>
<evidence type="ECO:0000313" key="11">
    <source>
        <dbReference type="Proteomes" id="UP000236634"/>
    </source>
</evidence>
<dbReference type="Gene3D" id="2.40.170.20">
    <property type="entry name" value="TonB-dependent receptor, beta-barrel domain"/>
    <property type="match status" value="1"/>
</dbReference>
<dbReference type="Gene3D" id="2.170.130.10">
    <property type="entry name" value="TonB-dependent receptor, plug domain"/>
    <property type="match status" value="1"/>
</dbReference>
<dbReference type="Proteomes" id="UP000236634">
    <property type="component" value="Unassembled WGS sequence"/>
</dbReference>
<dbReference type="Pfam" id="PF13715">
    <property type="entry name" value="CarbopepD_reg_2"/>
    <property type="match status" value="1"/>
</dbReference>
<dbReference type="NCBIfam" id="TIGR04056">
    <property type="entry name" value="OMP_RagA_SusC"/>
    <property type="match status" value="1"/>
</dbReference>
<protein>
    <submittedName>
        <fullName evidence="10">SusC/RagA family TonB-linked outer membrane protein</fullName>
    </submittedName>
</protein>
<dbReference type="EMBL" id="NBAX01000002">
    <property type="protein sequence ID" value="PNP95830.1"/>
    <property type="molecule type" value="Genomic_DNA"/>
</dbReference>
<keyword evidence="3 7" id="KW-1134">Transmembrane beta strand</keyword>
<keyword evidence="8" id="KW-0732">Signal</keyword>
<evidence type="ECO:0000313" key="10">
    <source>
        <dbReference type="EMBL" id="PNP95830.1"/>
    </source>
</evidence>
<dbReference type="Pfam" id="PF07715">
    <property type="entry name" value="Plug"/>
    <property type="match status" value="1"/>
</dbReference>
<comment type="similarity">
    <text evidence="7">Belongs to the TonB-dependent receptor family.</text>
</comment>
<evidence type="ECO:0000256" key="4">
    <source>
        <dbReference type="ARBA" id="ARBA00022692"/>
    </source>
</evidence>
<evidence type="ECO:0000259" key="9">
    <source>
        <dbReference type="Pfam" id="PF07715"/>
    </source>
</evidence>
<feature type="chain" id="PRO_5014370588" evidence="8">
    <location>
        <begin position="27"/>
        <end position="1159"/>
    </location>
</feature>
<evidence type="ECO:0000256" key="5">
    <source>
        <dbReference type="ARBA" id="ARBA00023136"/>
    </source>
</evidence>
<dbReference type="InterPro" id="IPR039426">
    <property type="entry name" value="TonB-dep_rcpt-like"/>
</dbReference>
<keyword evidence="4 7" id="KW-0812">Transmembrane</keyword>
<evidence type="ECO:0000256" key="2">
    <source>
        <dbReference type="ARBA" id="ARBA00022448"/>
    </source>
</evidence>
<dbReference type="AlphaFoldDB" id="A0A2K0XMQ1"/>
<accession>A0A2K0XMQ1</accession>
<comment type="subcellular location">
    <subcellularLocation>
        <location evidence="1 7">Cell outer membrane</location>
        <topology evidence="1 7">Multi-pass membrane protein</topology>
    </subcellularLocation>
</comment>
<dbReference type="InterPro" id="IPR037066">
    <property type="entry name" value="Plug_dom_sf"/>
</dbReference>
<dbReference type="InterPro" id="IPR036942">
    <property type="entry name" value="Beta-barrel_TonB_sf"/>
</dbReference>
<dbReference type="Gene3D" id="2.60.40.1120">
    <property type="entry name" value="Carboxypeptidase-like, regulatory domain"/>
    <property type="match status" value="1"/>
</dbReference>
<evidence type="ECO:0000256" key="7">
    <source>
        <dbReference type="PROSITE-ProRule" id="PRU01360"/>
    </source>
</evidence>
<feature type="signal peptide" evidence="8">
    <location>
        <begin position="1"/>
        <end position="26"/>
    </location>
</feature>
<reference evidence="10 11" key="1">
    <citation type="submission" date="2017-03" db="EMBL/GenBank/DDBJ databases">
        <authorList>
            <person name="Afonso C.L."/>
            <person name="Miller P.J."/>
            <person name="Scott M.A."/>
            <person name="Spackman E."/>
            <person name="Goraichik I."/>
            <person name="Dimitrov K.M."/>
            <person name="Suarez D.L."/>
            <person name="Swayne D.E."/>
        </authorList>
    </citation>
    <scope>NUCLEOTIDE SEQUENCE [LARGE SCALE GENOMIC DNA]</scope>
    <source>
        <strain evidence="10 11">DNF00076</strain>
    </source>
</reference>
<feature type="domain" description="TonB-dependent receptor plug" evidence="9">
    <location>
        <begin position="136"/>
        <end position="256"/>
    </location>
</feature>
<evidence type="ECO:0000256" key="6">
    <source>
        <dbReference type="ARBA" id="ARBA00023237"/>
    </source>
</evidence>
<dbReference type="RefSeq" id="WP_103002580.1">
    <property type="nucleotide sequence ID" value="NZ_NBAX01000002.1"/>
</dbReference>
<dbReference type="InterPro" id="IPR012910">
    <property type="entry name" value="Plug_dom"/>
</dbReference>
<dbReference type="InterPro" id="IPR023996">
    <property type="entry name" value="TonB-dep_OMP_SusC/RagA"/>
</dbReference>
<dbReference type="PROSITE" id="PS52016">
    <property type="entry name" value="TONB_DEPENDENT_REC_3"/>
    <property type="match status" value="1"/>
</dbReference>
<name>A0A2K0XMQ1_9BACT</name>
<evidence type="ECO:0000256" key="3">
    <source>
        <dbReference type="ARBA" id="ARBA00022452"/>
    </source>
</evidence>
<keyword evidence="6 7" id="KW-0998">Cell outer membrane</keyword>
<dbReference type="SUPFAM" id="SSF56935">
    <property type="entry name" value="Porins"/>
    <property type="match status" value="1"/>
</dbReference>
<organism evidence="10 11">
    <name type="scientific">Hoylesella timonensis</name>
    <dbReference type="NCBI Taxonomy" id="386414"/>
    <lineage>
        <taxon>Bacteria</taxon>
        <taxon>Pseudomonadati</taxon>
        <taxon>Bacteroidota</taxon>
        <taxon>Bacteroidia</taxon>
        <taxon>Bacteroidales</taxon>
        <taxon>Prevotellaceae</taxon>
        <taxon>Hoylesella</taxon>
    </lineage>
</organism>
<gene>
    <name evidence="10" type="ORF">BFS16_01795</name>
</gene>
<evidence type="ECO:0000256" key="8">
    <source>
        <dbReference type="SAM" id="SignalP"/>
    </source>
</evidence>
<comment type="caution">
    <text evidence="10">The sequence shown here is derived from an EMBL/GenBank/DDBJ whole genome shotgun (WGS) entry which is preliminary data.</text>
</comment>
<evidence type="ECO:0000256" key="1">
    <source>
        <dbReference type="ARBA" id="ARBA00004571"/>
    </source>
</evidence>
<sequence>MLKVINCSASVLLIAVLAALNLPIHASNERFVEAVAVAQQNGTCSGVVKDNTGEVIVGASVRVKNSSLGAITDLDGRFTLPNVGKGTVVVVTYLGYKPYKFVYDGSRKVIEITLVNDDKTLNEVVITAYGMPKQAKQVGYATTKVSTDEIERINAVNPVNALQGKVAGVQINTAGASGVTSSSAITIRGAKSIDKNNAPIFVIDGMIIQEPLTGNLSGTDWGSQLKNLNPADYESVTVLKGAAATALYGSRGANGAVVIVSKGGKFGKRGLGIEVSQSIEMTDIYKSPIDLQDVYGAGTTFNGYQGGFLADGSLQRTPNSFGPRMDGQLINQYMPDGQKTPFSPKPNNWKDLYKTGLNNNTNVAISGGGEKSSFRLSYGFMKNNGVFIRNSFDRHNVSFKGMTELNKVFSLEIGFKYAFSRSLNGGSQGGWDWGNNVGMISAYNLPRNMDIAHYASMYRDPVTHAVESTSPWGSLRGYLHTRDTSVRQRSEQSILADVTLRANIMPWLKASLKANYNYYGVNYEERQYGTGPDYGPTGAGYYGRSGSTEGSYNFLAMLNSPDNKFTIGTEELTLSGIVAAELYGNTPRNNWAKGTNGGLVIPGVFAFSNSTNKIEPTFDYMPANQRTFGIYGIVNLGWRDQVFLELTARNDWLSTLTYPTYITNGKNNYTVFYPSANLSWVFSDSFRKDLPKWFTFGKLRASIARVGMGTSAYATSNGYGVFDQRSIYKPDKSGSVLSATPNLGTMFNDNLKPEIQQSIELGADLRFFDERLTLDFAYYKTNTFNQIMRVGSVSEAGASSQLINAGNIQNSGVEIQMDVTPIRNKDWRWTVGGNFTLNRGKIVELDEHVKEWQLMGGYDAAPEIWAYEGGKFGVLTSYLNSPYSTPVAHFEGPSGDPRNGKMLIRYDQQYGKPHSVAMYSPVTLYDQGKRERYILGKVEPDFTLSLNTSLSWKQLDLYIQGDGRFGGNYYSNLWKYTVPRGNLKSTLVGRDKEHGGIARINYKGETVYDGLMLDAVFEEGAKAPVQNADGTPGALVDVGGMTYADAIAQKNIVPVMTGSWYAWNYGWGMPAFPEAIQDNTWFCLREITLGYRLPEKICKKFGANYLRLGFTARNVCYLINKLTDGLNPMSISSNNPLQPMDIGAVPFYRTYAFNLTVRF</sequence>
<dbReference type="InterPro" id="IPR008969">
    <property type="entry name" value="CarboxyPept-like_regulatory"/>
</dbReference>
<keyword evidence="2 7" id="KW-0813">Transport</keyword>
<keyword evidence="5 7" id="KW-0472">Membrane</keyword>
<dbReference type="GO" id="GO:0009279">
    <property type="term" value="C:cell outer membrane"/>
    <property type="evidence" value="ECO:0007669"/>
    <property type="project" value="UniProtKB-SubCell"/>
</dbReference>